<evidence type="ECO:0000256" key="4">
    <source>
        <dbReference type="ARBA" id="ARBA00022989"/>
    </source>
</evidence>
<keyword evidence="4 7" id="KW-1133">Transmembrane helix</keyword>
<dbReference type="GeneID" id="16077272"/>
<evidence type="ECO:0000256" key="2">
    <source>
        <dbReference type="ARBA" id="ARBA00022692"/>
    </source>
</evidence>
<dbReference type="Pfam" id="PF11712">
    <property type="entry name" value="Vma12"/>
    <property type="match status" value="1"/>
</dbReference>
<dbReference type="OrthoDB" id="19981at2759"/>
<dbReference type="Proteomes" id="UP000007799">
    <property type="component" value="Unassembled WGS sequence"/>
</dbReference>
<protein>
    <recommendedName>
        <fullName evidence="10">Endoplasmic reticulum-based factor for assembly of V-ATPase</fullName>
    </recommendedName>
</protein>
<evidence type="ECO:0000256" key="3">
    <source>
        <dbReference type="ARBA" id="ARBA00022824"/>
    </source>
</evidence>
<dbReference type="InParanoid" id="F2U1H2"/>
<keyword evidence="2 7" id="KW-0812">Transmembrane</keyword>
<dbReference type="KEGG" id="sre:PTSG_02192"/>
<dbReference type="RefSeq" id="XP_004996678.1">
    <property type="nucleotide sequence ID" value="XM_004996621.1"/>
</dbReference>
<evidence type="ECO:0000256" key="5">
    <source>
        <dbReference type="ARBA" id="ARBA00023136"/>
    </source>
</evidence>
<feature type="region of interest" description="Disordered" evidence="6">
    <location>
        <begin position="264"/>
        <end position="315"/>
    </location>
</feature>
<dbReference type="EMBL" id="GL832959">
    <property type="protein sequence ID" value="EGD81474.1"/>
    <property type="molecule type" value="Genomic_DNA"/>
</dbReference>
<evidence type="ECO:0000313" key="9">
    <source>
        <dbReference type="Proteomes" id="UP000007799"/>
    </source>
</evidence>
<name>F2U1H2_SALR5</name>
<evidence type="ECO:0000256" key="1">
    <source>
        <dbReference type="ARBA" id="ARBA00004477"/>
    </source>
</evidence>
<organism evidence="8 9">
    <name type="scientific">Salpingoeca rosetta (strain ATCC 50818 / BSB-021)</name>
    <dbReference type="NCBI Taxonomy" id="946362"/>
    <lineage>
        <taxon>Eukaryota</taxon>
        <taxon>Choanoflagellata</taxon>
        <taxon>Craspedida</taxon>
        <taxon>Salpingoecidae</taxon>
        <taxon>Salpingoeca</taxon>
    </lineage>
</organism>
<sequence length="315" mass="35357">MQTTMGRERYVDEEQAIKLAGEIRHRIQLRPRAFRTTAGTSDEPVLVSVTPAMRDFATKCLECNQRQSSQGDTKPVFCLNIQEQSTLRHITDPSHPKRPDDIMSSAIQYSMLRDLVIRYREAFEKPGGEKAPRMHRLMRRSQIVRQPLIEPEPSPELVERRKKLKAHIANLEYNKMVKDLEPKRDFDTSPMEVREVQRQFTVAINVLATLVACFFFGFYASTYAFEKTGSRVLFGIACAVVAGVAELWFLLRIAMQKEAEAERKAQQEKEQLLSAGSPTATTTTTTTTTATMSDSSSSSFSEGTDASAVSSSSSS</sequence>
<accession>F2U1H2</accession>
<evidence type="ECO:0000256" key="6">
    <source>
        <dbReference type="SAM" id="MobiDB-lite"/>
    </source>
</evidence>
<feature type="transmembrane region" description="Helical" evidence="7">
    <location>
        <begin position="200"/>
        <end position="220"/>
    </location>
</feature>
<comment type="subcellular location">
    <subcellularLocation>
        <location evidence="1">Endoplasmic reticulum membrane</location>
        <topology evidence="1">Multi-pass membrane protein</topology>
    </subcellularLocation>
</comment>
<dbReference type="GO" id="GO:0070072">
    <property type="term" value="P:vacuolar proton-transporting V-type ATPase complex assembly"/>
    <property type="evidence" value="ECO:0007669"/>
    <property type="project" value="InterPro"/>
</dbReference>
<proteinExistence type="predicted"/>
<gene>
    <name evidence="8" type="ORF">PTSG_02192</name>
</gene>
<reference evidence="8" key="1">
    <citation type="submission" date="2009-08" db="EMBL/GenBank/DDBJ databases">
        <title>Annotation of Salpingoeca rosetta.</title>
        <authorList>
            <consortium name="The Broad Institute Genome Sequencing Platform"/>
            <person name="Russ C."/>
            <person name="Cuomo C."/>
            <person name="Burger G."/>
            <person name="Gray M.W."/>
            <person name="Holland P.W.H."/>
            <person name="King N."/>
            <person name="Lang F.B.F."/>
            <person name="Roger A.J."/>
            <person name="Ruiz-Trillo I."/>
            <person name="Young S.K."/>
            <person name="Zeng Q."/>
            <person name="Gargeya S."/>
            <person name="Alvarado L."/>
            <person name="Berlin A."/>
            <person name="Chapman S.B."/>
            <person name="Chen Z."/>
            <person name="Freedman E."/>
            <person name="Gellesch M."/>
            <person name="Goldberg J."/>
            <person name="Griggs A."/>
            <person name="Gujja S."/>
            <person name="Heilman E."/>
            <person name="Heiman D."/>
            <person name="Howarth C."/>
            <person name="Mehta T."/>
            <person name="Neiman D."/>
            <person name="Pearson M."/>
            <person name="Roberts A."/>
            <person name="Saif S."/>
            <person name="Shea T."/>
            <person name="Shenoy N."/>
            <person name="Sisk P."/>
            <person name="Stolte C."/>
            <person name="Sykes S."/>
            <person name="White J."/>
            <person name="Yandava C."/>
            <person name="Haas B."/>
            <person name="Nusbaum C."/>
            <person name="Birren B."/>
        </authorList>
    </citation>
    <scope>NUCLEOTIDE SEQUENCE</scope>
    <source>
        <strain evidence="8">ATCC 50818</strain>
    </source>
</reference>
<keyword evidence="5 7" id="KW-0472">Membrane</keyword>
<feature type="compositionally biased region" description="Low complexity" evidence="6">
    <location>
        <begin position="274"/>
        <end position="315"/>
    </location>
</feature>
<keyword evidence="9" id="KW-1185">Reference proteome</keyword>
<dbReference type="PANTHER" id="PTHR31394:SF1">
    <property type="entry name" value="TRANSMEMBRANE PROTEIN 199"/>
    <property type="match status" value="1"/>
</dbReference>
<dbReference type="InterPro" id="IPR021013">
    <property type="entry name" value="ATPase_Vma12"/>
</dbReference>
<evidence type="ECO:0000256" key="7">
    <source>
        <dbReference type="SAM" id="Phobius"/>
    </source>
</evidence>
<feature type="transmembrane region" description="Helical" evidence="7">
    <location>
        <begin position="232"/>
        <end position="254"/>
    </location>
</feature>
<dbReference type="AlphaFoldDB" id="F2U1H2"/>
<evidence type="ECO:0008006" key="10">
    <source>
        <dbReference type="Google" id="ProtNLM"/>
    </source>
</evidence>
<evidence type="ECO:0000313" key="8">
    <source>
        <dbReference type="EMBL" id="EGD81474.1"/>
    </source>
</evidence>
<dbReference type="GO" id="GO:0005789">
    <property type="term" value="C:endoplasmic reticulum membrane"/>
    <property type="evidence" value="ECO:0007669"/>
    <property type="project" value="UniProtKB-SubCell"/>
</dbReference>
<dbReference type="PANTHER" id="PTHR31394">
    <property type="entry name" value="TRANSMEMBRANE PROTEIN 199"/>
    <property type="match status" value="1"/>
</dbReference>
<keyword evidence="3" id="KW-0256">Endoplasmic reticulum</keyword>